<dbReference type="PANTHER" id="PTHR28190">
    <property type="entry name" value="NUCLEAR MIGRATION PROTEIN NUM1"/>
    <property type="match status" value="1"/>
</dbReference>
<evidence type="ECO:0000256" key="1">
    <source>
        <dbReference type="SAM" id="Coils"/>
    </source>
</evidence>
<feature type="compositionally biased region" description="Basic and acidic residues" evidence="2">
    <location>
        <begin position="780"/>
        <end position="792"/>
    </location>
</feature>
<protein>
    <recommendedName>
        <fullName evidence="3">Pleckstrin homology domain-containing protein</fullName>
    </recommendedName>
</protein>
<feature type="region of interest" description="Disordered" evidence="2">
    <location>
        <begin position="629"/>
        <end position="1032"/>
    </location>
</feature>
<dbReference type="InterPro" id="IPR053005">
    <property type="entry name" value="Nuclear_Pos-Cytoskel_Interact"/>
</dbReference>
<dbReference type="GO" id="GO:0005543">
    <property type="term" value="F:phospholipid binding"/>
    <property type="evidence" value="ECO:0007669"/>
    <property type="project" value="InterPro"/>
</dbReference>
<feature type="compositionally biased region" description="Basic residues" evidence="2">
    <location>
        <begin position="954"/>
        <end position="970"/>
    </location>
</feature>
<dbReference type="Proteomes" id="UP000002059">
    <property type="component" value="Partially assembled WGS sequence"/>
</dbReference>
<feature type="compositionally biased region" description="Polar residues" evidence="2">
    <location>
        <begin position="975"/>
        <end position="988"/>
    </location>
</feature>
<feature type="compositionally biased region" description="Low complexity" evidence="2">
    <location>
        <begin position="877"/>
        <end position="896"/>
    </location>
</feature>
<dbReference type="GO" id="GO:0005739">
    <property type="term" value="C:mitochondrion"/>
    <property type="evidence" value="ECO:0007669"/>
    <property type="project" value="TreeGrafter"/>
</dbReference>
<feature type="compositionally biased region" description="Low complexity" evidence="2">
    <location>
        <begin position="43"/>
        <end position="56"/>
    </location>
</feature>
<evidence type="ECO:0000313" key="4">
    <source>
        <dbReference type="EMBL" id="EEH38795.1"/>
    </source>
</evidence>
<evidence type="ECO:0000256" key="2">
    <source>
        <dbReference type="SAM" id="MobiDB-lite"/>
    </source>
</evidence>
<feature type="compositionally biased region" description="Polar residues" evidence="2">
    <location>
        <begin position="916"/>
        <end position="925"/>
    </location>
</feature>
<dbReference type="eggNOG" id="ENOG502QSQ0">
    <property type="taxonomic scope" value="Eukaryota"/>
</dbReference>
<dbReference type="VEuPathDB" id="FungiDB:PAAG_08522"/>
<keyword evidence="5" id="KW-1185">Reference proteome</keyword>
<dbReference type="RefSeq" id="XP_002789597.1">
    <property type="nucleotide sequence ID" value="XM_002789551.1"/>
</dbReference>
<feature type="compositionally biased region" description="Low complexity" evidence="2">
    <location>
        <begin position="23"/>
        <end position="34"/>
    </location>
</feature>
<dbReference type="GeneID" id="9092816"/>
<feature type="region of interest" description="Disordered" evidence="2">
    <location>
        <begin position="1231"/>
        <end position="1257"/>
    </location>
</feature>
<feature type="domain" description="Pleckstrin homology" evidence="3">
    <location>
        <begin position="1046"/>
        <end position="1194"/>
    </location>
</feature>
<organism evidence="4 5">
    <name type="scientific">Paracoccidioides lutzii (strain ATCC MYA-826 / Pb01)</name>
    <name type="common">Paracoccidioides brasiliensis</name>
    <dbReference type="NCBI Taxonomy" id="502779"/>
    <lineage>
        <taxon>Eukaryota</taxon>
        <taxon>Fungi</taxon>
        <taxon>Dikarya</taxon>
        <taxon>Ascomycota</taxon>
        <taxon>Pezizomycotina</taxon>
        <taxon>Eurotiomycetes</taxon>
        <taxon>Eurotiomycetidae</taxon>
        <taxon>Onygenales</taxon>
        <taxon>Ajellomycetaceae</taxon>
        <taxon>Paracoccidioides</taxon>
    </lineage>
</organism>
<dbReference type="PANTHER" id="PTHR28190:SF2">
    <property type="entry name" value="MIGRATION PROTEIN, PUTATIVE (AFU_ORTHOLOGUE AFUA_2G07730)-RELATED"/>
    <property type="match status" value="1"/>
</dbReference>
<feature type="compositionally biased region" description="Acidic residues" evidence="2">
    <location>
        <begin position="732"/>
        <end position="750"/>
    </location>
</feature>
<name>C1HCN1_PARBA</name>
<reference evidence="4 5" key="1">
    <citation type="journal article" date="2011" name="PLoS Genet.">
        <title>Comparative genomic analysis of human fungal pathogens causing paracoccidioidomycosis.</title>
        <authorList>
            <person name="Desjardins C.A."/>
            <person name="Champion M.D."/>
            <person name="Holder J.W."/>
            <person name="Muszewska A."/>
            <person name="Goldberg J."/>
            <person name="Bailao A.M."/>
            <person name="Brigido M.M."/>
            <person name="Ferreira M.E."/>
            <person name="Garcia A.M."/>
            <person name="Grynberg M."/>
            <person name="Gujja S."/>
            <person name="Heiman D.I."/>
            <person name="Henn M.R."/>
            <person name="Kodira C.D."/>
            <person name="Leon-Narvaez H."/>
            <person name="Longo L.V."/>
            <person name="Ma L.J."/>
            <person name="Malavazi I."/>
            <person name="Matsuo A.L."/>
            <person name="Morais F.V."/>
            <person name="Pereira M."/>
            <person name="Rodriguez-Brito S."/>
            <person name="Sakthikumar S."/>
            <person name="Salem-Izacc S.M."/>
            <person name="Sykes S.M."/>
            <person name="Teixeira M.M."/>
            <person name="Vallejo M.C."/>
            <person name="Walter M.E."/>
            <person name="Yandava C."/>
            <person name="Young S."/>
            <person name="Zeng Q."/>
            <person name="Zucker J."/>
            <person name="Felipe M.S."/>
            <person name="Goldman G.H."/>
            <person name="Haas B.J."/>
            <person name="McEwen J.G."/>
            <person name="Nino-Vega G."/>
            <person name="Puccia R."/>
            <person name="San-Blas G."/>
            <person name="Soares C.M."/>
            <person name="Birren B.W."/>
            <person name="Cuomo C.A."/>
        </authorList>
    </citation>
    <scope>NUCLEOTIDE SEQUENCE [LARGE SCALE GENOMIC DNA]</scope>
    <source>
        <strain evidence="5">ATCC MYA-826 / Pb01</strain>
    </source>
</reference>
<feature type="compositionally biased region" description="Polar residues" evidence="2">
    <location>
        <begin position="1301"/>
        <end position="1321"/>
    </location>
</feature>
<dbReference type="GO" id="GO:0032065">
    <property type="term" value="P:maintenance of protein location in cell cortex"/>
    <property type="evidence" value="ECO:0007669"/>
    <property type="project" value="InterPro"/>
</dbReference>
<accession>C1HCN1</accession>
<sequence length="1444" mass="158325">MASDYEADYAYLAKSLPTPNDTPYRNSSSPMSRRPSLHRRDSSPGPSSSPTRFSSSNRYETDGPSSPVDAANDETISPLDPRRFTPTLHASLVSEILSLRRDMEAKTRAIDTLEITLETAKAEADSLNETLAKSAKESLSLKRQMQVLEGGSVSAMAELSKERDEALENIADFRKRLEQSQKRVRTQEEELERAQTLWERDKMNWEKERRSWERKVHVVEGRLKVVINEVAAAQAAGSYPWPLGAGGDFDDAIRDGMTTRGSDTNSIRSNSVLGCRRTSTASVSTHDGDPHNLRYSVMSMANGYGSNKTDGLNLADELAFDEEEEDTLGLDDRPDSRCTVSDERAMSMQSRRMSMVARRTLDMSVDGSERFGTPDVLELPKNLDVIRDIEDDEKTTIAAPLFEYRDVGIQYTPPPSPKMIASDPDDSIIPVEPIIVEDPPTASCKNDENQGRKRVCSNKETPIYQSKDSSTVTMTALTISSSCQTTAEIHSPLGTPEMGETTPEDSTPTPTPTPVLTASLDPPLPTTVVATASISTQTDDVIITDEEYQQLKETVRKEMPAIPMITIEPPGSNPPSARNSVVLPPQTKSISCQTNIQSLVELRSCGMQTEEIRIDQRAVKLPAKLLPSAIMDRPHPQPHPTSSDSTKLPSPPPIRSFRVPPPKSAKRRLRNPPPVDPLEPARTPSTTSKEQGKFQAYPGNNDNGPLSEDVDVKPDIRRPFRSSSLFAGFENVSDDDEWPEPPDDMFSDEELFNRPLASYTLQSGKLVTKPSPSILDDNLLEERGQRAEHPANEEEDEQPSPKSIRSPHAPHAPASSSLISQQQRPMGTSASAVVGKSAAPVKRPPRPLRLGNVAKQPDIRRTAMISSSTAAHQAYRPRSPSAPSIGSSAASTTASKPPFPVPVRLSSRKIPISASEGAQSPTPYGNGNFPERDGRLSLSKEPPLRKVRSAAVVSRRHKHGHGHPNGHHRLDRQQSRSPPAMSTTSSACPESPQLPPMPFDEITAPRGKRGPGTLQSNRFPPPTARSHWRQESSAATSVSVSVQQTSVVDAIAQTMVGEWMWKYVRRRKSFGMTENNRDGWELGKSSEEVSANITGNGVRHKRWVWLAPYERAVMWSSKQPTSGSALLGKSGRKLTIQSVLDVKDDNPLPKGAGPGNHFSRSILILTPQRALKFTAMTLERHFVWLTALSFLSHSSIGANELATLPPVPHEEYHPPPSSSLRRNPIRDSIRVAKGKTKPTANRTFASHSHSHPTTVPELPYDKAIDAANEPITDAADPPNVPRFSSHSRKRSNTAPRLPPSTFRSFSNHTVAPSTYSATTAGSSDLYSPSTIGLSGIHSGQSSFSHRTSDASGPSSVGMSNFFEAVGTMRMEAFVDRSEVARQRGFGYGHGHGHGYSYRSRHGGGGGGRKRRDAHYWPPKSPDADLYGSEDGDTLFRNEDPFREF</sequence>
<dbReference type="AlphaFoldDB" id="C1HCN1"/>
<feature type="compositionally biased region" description="Polar residues" evidence="2">
    <location>
        <begin position="818"/>
        <end position="831"/>
    </location>
</feature>
<feature type="coiled-coil region" evidence="1">
    <location>
        <begin position="103"/>
        <end position="197"/>
    </location>
</feature>
<dbReference type="GO" id="GO:0015631">
    <property type="term" value="F:tubulin binding"/>
    <property type="evidence" value="ECO:0007669"/>
    <property type="project" value="TreeGrafter"/>
</dbReference>
<feature type="region of interest" description="Disordered" evidence="2">
    <location>
        <begin position="1396"/>
        <end position="1444"/>
    </location>
</feature>
<feature type="compositionally biased region" description="Polar residues" evidence="2">
    <location>
        <begin position="1238"/>
        <end position="1253"/>
    </location>
</feature>
<keyword evidence="1" id="KW-0175">Coiled coil</keyword>
<dbReference type="GO" id="GO:0000226">
    <property type="term" value="P:microtubule cytoskeleton organization"/>
    <property type="evidence" value="ECO:0007669"/>
    <property type="project" value="TreeGrafter"/>
</dbReference>
<feature type="region of interest" description="Disordered" evidence="2">
    <location>
        <begin position="1270"/>
        <end position="1321"/>
    </location>
</feature>
<evidence type="ECO:0000313" key="5">
    <source>
        <dbReference type="Proteomes" id="UP000002059"/>
    </source>
</evidence>
<dbReference type="OrthoDB" id="2149224at2759"/>
<dbReference type="STRING" id="502779.C1HCN1"/>
<dbReference type="OMA" id="EWMYKYV"/>
<dbReference type="KEGG" id="pbl:PAAG_08522"/>
<gene>
    <name evidence="4" type="ORF">PAAG_08522</name>
</gene>
<proteinExistence type="predicted"/>
<dbReference type="GO" id="GO:0005938">
    <property type="term" value="C:cell cortex"/>
    <property type="evidence" value="ECO:0007669"/>
    <property type="project" value="InterPro"/>
</dbReference>
<dbReference type="InterPro" id="IPR024774">
    <property type="entry name" value="PH_dom-Mcp5-type"/>
</dbReference>
<feature type="compositionally biased region" description="Pro residues" evidence="2">
    <location>
        <begin position="649"/>
        <end position="663"/>
    </location>
</feature>
<dbReference type="EMBL" id="KN294027">
    <property type="protein sequence ID" value="EEH38795.1"/>
    <property type="molecule type" value="Genomic_DNA"/>
</dbReference>
<evidence type="ECO:0000259" key="3">
    <source>
        <dbReference type="Pfam" id="PF12814"/>
    </source>
</evidence>
<dbReference type="Pfam" id="PF12814">
    <property type="entry name" value="Mcp5_PH"/>
    <property type="match status" value="1"/>
</dbReference>
<dbReference type="HOGENOM" id="CLU_006265_0_0_1"/>
<feature type="region of interest" description="Disordered" evidence="2">
    <location>
        <begin position="13"/>
        <end position="84"/>
    </location>
</feature>
<feature type="compositionally biased region" description="Basic and acidic residues" evidence="2">
    <location>
        <begin position="1433"/>
        <end position="1444"/>
    </location>
</feature>
<feature type="region of interest" description="Disordered" evidence="2">
    <location>
        <begin position="492"/>
        <end position="523"/>
    </location>
</feature>
<feature type="compositionally biased region" description="Low complexity" evidence="2">
    <location>
        <begin position="806"/>
        <end position="817"/>
    </location>
</feature>